<reference evidence="2" key="1">
    <citation type="journal article" date="2019" name="Int. J. Syst. Evol. Microbiol.">
        <title>The Global Catalogue of Microorganisms (GCM) 10K type strain sequencing project: providing services to taxonomists for standard genome sequencing and annotation.</title>
        <authorList>
            <consortium name="The Broad Institute Genomics Platform"/>
            <consortium name="The Broad Institute Genome Sequencing Center for Infectious Disease"/>
            <person name="Wu L."/>
            <person name="Ma J."/>
        </authorList>
    </citation>
    <scope>NUCLEOTIDE SEQUENCE [LARGE SCALE GENOMIC DNA]</scope>
    <source>
        <strain evidence="2">CECT 7956</strain>
    </source>
</reference>
<dbReference type="EMBL" id="JBHRYQ010000001">
    <property type="protein sequence ID" value="MFC3811111.1"/>
    <property type="molecule type" value="Genomic_DNA"/>
</dbReference>
<evidence type="ECO:0000313" key="1">
    <source>
        <dbReference type="EMBL" id="MFC3811111.1"/>
    </source>
</evidence>
<dbReference type="RefSeq" id="WP_379837827.1">
    <property type="nucleotide sequence ID" value="NZ_JBHRYQ010000001.1"/>
</dbReference>
<protein>
    <submittedName>
        <fullName evidence="1">N-acetyltransferase</fullName>
    </submittedName>
</protein>
<gene>
    <name evidence="1" type="ORF">ACFOOI_10630</name>
</gene>
<name>A0ABV7YW36_9BACT</name>
<organism evidence="1 2">
    <name type="scientific">Lacihabitans lacunae</name>
    <dbReference type="NCBI Taxonomy" id="1028214"/>
    <lineage>
        <taxon>Bacteria</taxon>
        <taxon>Pseudomonadati</taxon>
        <taxon>Bacteroidota</taxon>
        <taxon>Cytophagia</taxon>
        <taxon>Cytophagales</taxon>
        <taxon>Leadbetterellaceae</taxon>
        <taxon>Lacihabitans</taxon>
    </lineage>
</organism>
<keyword evidence="2" id="KW-1185">Reference proteome</keyword>
<proteinExistence type="predicted"/>
<accession>A0ABV7YW36</accession>
<evidence type="ECO:0000313" key="2">
    <source>
        <dbReference type="Proteomes" id="UP001595616"/>
    </source>
</evidence>
<comment type="caution">
    <text evidence="1">The sequence shown here is derived from an EMBL/GenBank/DDBJ whole genome shotgun (WGS) entry which is preliminary data.</text>
</comment>
<sequence length="156" mass="18290">MNVIETISGKKLYVEIKPIADGDYKVLSKSRFFFDWKAEQEFEVYKMQIIETNKIIGLISLEKIPEEWRVHIRLLTVSKENRGKEKKYDKIAGNLIAFAAKIAIKEYAEFACVSLRPKTQIVKHYIDKYNMRLTGVTLSIEVPEILDLINYYDHEK</sequence>
<dbReference type="Proteomes" id="UP001595616">
    <property type="component" value="Unassembled WGS sequence"/>
</dbReference>